<feature type="region of interest" description="Disordered" evidence="1">
    <location>
        <begin position="194"/>
        <end position="314"/>
    </location>
</feature>
<feature type="compositionally biased region" description="Pro residues" evidence="1">
    <location>
        <begin position="296"/>
        <end position="308"/>
    </location>
</feature>
<accession>A0A6H9V446</accession>
<feature type="compositionally biased region" description="Low complexity" evidence="1">
    <location>
        <begin position="44"/>
        <end position="58"/>
    </location>
</feature>
<proteinExistence type="predicted"/>
<organism evidence="2 3">
    <name type="scientific">Streptomyces luteolifulvus</name>
    <dbReference type="NCBI Taxonomy" id="2615112"/>
    <lineage>
        <taxon>Bacteria</taxon>
        <taxon>Bacillati</taxon>
        <taxon>Actinomycetota</taxon>
        <taxon>Actinomycetes</taxon>
        <taxon>Kitasatosporales</taxon>
        <taxon>Streptomycetaceae</taxon>
        <taxon>Streptomyces</taxon>
    </lineage>
</organism>
<evidence type="ECO:0000313" key="3">
    <source>
        <dbReference type="Proteomes" id="UP000442707"/>
    </source>
</evidence>
<evidence type="ECO:0000313" key="2">
    <source>
        <dbReference type="EMBL" id="KAB1148203.1"/>
    </source>
</evidence>
<reference evidence="2 3" key="1">
    <citation type="submission" date="2019-09" db="EMBL/GenBank/DDBJ databases">
        <title>Screening of Novel Bioactive Compounds from Soil-Associated.</title>
        <authorList>
            <person name="Zhao S."/>
        </authorList>
    </citation>
    <scope>NUCLEOTIDE SEQUENCE [LARGE SCALE GENOMIC DNA]</scope>
    <source>
        <strain evidence="2 3">HIT-DPA4</strain>
    </source>
</reference>
<keyword evidence="3" id="KW-1185">Reference proteome</keyword>
<comment type="caution">
    <text evidence="2">The sequence shown here is derived from an EMBL/GenBank/DDBJ whole genome shotgun (WGS) entry which is preliminary data.</text>
</comment>
<dbReference type="Proteomes" id="UP000442707">
    <property type="component" value="Unassembled WGS sequence"/>
</dbReference>
<feature type="compositionally biased region" description="Low complexity" evidence="1">
    <location>
        <begin position="1206"/>
        <end position="1226"/>
    </location>
</feature>
<name>A0A6H9V446_9ACTN</name>
<feature type="compositionally biased region" description="Low complexity" evidence="1">
    <location>
        <begin position="283"/>
        <end position="295"/>
    </location>
</feature>
<sequence>MERTRAGHEQRASAAEHAARAVGPARRRSTGQAPGGEPLRRTPGAVRDTAAGGRAAGRFSPQDGSGAGRGWVAEPVESPFVRGTAHFEVTEDGTPTGRISVEATVTVLGTVLARLSYTDDAWRGRTALDGARTGTGALGLAGGNTTVPLPSVAVDEGVVGIRLDAGINPGRLAVDTGDGARPMDVLSLTMPVPGPKTAAGATGAATAGRDNGLPPGPPATVPVVPQPVESADGQVTTTDDRAADHLVISPDVSYGEPELPLTAGETGAVGTAPAPASPVLEQAPAEEAPGRAAPGEPAPAPTGEPPGGLPAEEAPGALPEVALRIPPAPDAPSPAQQERITAVAKGARRAARSAGSLPDAQSTTAAARGAVTEPPVETAARAGAALADALGTQPAPRPQILQLCDDIRRAIRSKRPLDEKHLVEADPKAMAKDAGQSLSTSVEGDAARAAGGYDGLQEQPTGTPETTPQPLVAPTGQVTDPGIGAPGAAPDPIPPQNVSLDADKADLDKKVADARIDRPSSAPIPQPPFSTVREGQQELGELAATRPADVLAKQDEALAQARTGMADLQTKALEALNSSRAAAVTDVTGRQSAMVGTEQQTRESVSRRAQQIFTETQTRVDGLLTPLTRTAMEKWGAGVERHSTEFRQSLDRVARWIEERHSGAGGLLLEGWDAVAGLPAWVTEEYDSAERLFGDRVCDLLLEISADVESVIAAAKAVIDDARRQLGLLFGDLPAELRAWAATEQAAFTEKLNGLDAKVDRTRDDFTKDLTQQAVTAVAQVQREVEQLREAAGGLIGKVLSAVEQFLDDPVKAIIEGLLLLVGIPPPAFWALVDRVQQVVAGIADDPQKFGNNLVAALAQGFQQFFDHFPDHLLKGFFNWLFRGLGSVGVQIPTDFGIPSIITFALQLMGLTWARMRGILVKHIGEKDVALIEKAWDLVSALIKKGPQGILEMLKEKLDPGALFQQILDAAIAYVTETLVKQVALRILGMLNPVGAVLQAIELIYKVLRWIFENAASIFKLVETVVNGAADILAGNIGGMAKAVEGALSQLLPIVIDLLAGMVGLGDLPEQVVAVIKRLQDYVFGIAEAVIGWLVTKGRALLATLGFGGADGKQTTAKGADAEIGQTVTFSAAGESHRHWIKITGATADLMVASTPTLLETKLTEWEQAAPTKFTNNQQRAEVLANIATLRTLVSNADIEADRLARQQAAEAAAQRPGGPGAQPAPRSDDEALEQRQRDIARVLGLLFKAFGESRDADLETLLVEISAQLPLHGRRFAARVHQAWWERQIRKPVIYVPSAGAEERIWWEGVTNGTEDEAIAFLGHPDIPRLVRSYFYGEDPTSGSSKGPVSKRQPSAQAFGDYLFTLPRTRPPSMVRAAFLTRLGEPAAKKLRLAGEARLAPDADAHVRAEIGTIAFRHSLTAEGEAQYGRFDPFVGSSLHPGLAAAVRAYGKGDPTVGVVPFLAALVVQPKAGGLTFEQFSALWNTGGATRSWIKDCFRDATPSHHEWLPVDRIRDVMVTAVDRARKKDIARANDWMRVLHELRTPTHHVVWSIGEIVGFRYAPGEEPKPIVEIRAGLHVGGGSVPGEPTRPAGTANSAAFHDLLRQFLADYMSFGATPREFVTDLRANIDQFVWDGSTAHLEEWQLGLRLGIDIRVDGVGWRQGMTVGELAEVQRKRFQQILKDFDALAQTLP</sequence>
<evidence type="ECO:0000256" key="1">
    <source>
        <dbReference type="SAM" id="MobiDB-lite"/>
    </source>
</evidence>
<protein>
    <submittedName>
        <fullName evidence="2">Uncharacterized protein</fullName>
    </submittedName>
</protein>
<dbReference type="RefSeq" id="WP_150946659.1">
    <property type="nucleotide sequence ID" value="NZ_VZRB01000005.1"/>
</dbReference>
<feature type="compositionally biased region" description="Basic and acidic residues" evidence="1">
    <location>
        <begin position="1"/>
        <end position="11"/>
    </location>
</feature>
<feature type="region of interest" description="Disordered" evidence="1">
    <location>
        <begin position="426"/>
        <end position="445"/>
    </location>
</feature>
<feature type="region of interest" description="Disordered" evidence="1">
    <location>
        <begin position="452"/>
        <end position="500"/>
    </location>
</feature>
<feature type="region of interest" description="Disordered" evidence="1">
    <location>
        <begin position="344"/>
        <end position="376"/>
    </location>
</feature>
<feature type="compositionally biased region" description="Low complexity" evidence="1">
    <location>
        <begin position="452"/>
        <end position="470"/>
    </location>
</feature>
<feature type="compositionally biased region" description="Low complexity" evidence="1">
    <location>
        <begin position="197"/>
        <end position="208"/>
    </location>
</feature>
<feature type="region of interest" description="Disordered" evidence="1">
    <location>
        <begin position="1"/>
        <end position="72"/>
    </location>
</feature>
<gene>
    <name evidence="2" type="ORF">F7R91_09890</name>
</gene>
<feature type="region of interest" description="Disordered" evidence="1">
    <location>
        <begin position="1206"/>
        <end position="1234"/>
    </location>
</feature>
<dbReference type="EMBL" id="VZRB01000005">
    <property type="protein sequence ID" value="KAB1148203.1"/>
    <property type="molecule type" value="Genomic_DNA"/>
</dbReference>